<dbReference type="EMBL" id="FOQH01000006">
    <property type="protein sequence ID" value="SFI35508.1"/>
    <property type="molecule type" value="Genomic_DNA"/>
</dbReference>
<dbReference type="STRING" id="1114924.SAMN05216258_10614"/>
<evidence type="ECO:0000313" key="2">
    <source>
        <dbReference type="Proteomes" id="UP000199377"/>
    </source>
</evidence>
<organism evidence="1 2">
    <name type="scientific">Albimonas pacifica</name>
    <dbReference type="NCBI Taxonomy" id="1114924"/>
    <lineage>
        <taxon>Bacteria</taxon>
        <taxon>Pseudomonadati</taxon>
        <taxon>Pseudomonadota</taxon>
        <taxon>Alphaproteobacteria</taxon>
        <taxon>Rhodobacterales</taxon>
        <taxon>Paracoccaceae</taxon>
        <taxon>Albimonas</taxon>
    </lineage>
</organism>
<proteinExistence type="predicted"/>
<name>A0A1I3HIA6_9RHOB</name>
<reference evidence="1 2" key="1">
    <citation type="submission" date="2016-10" db="EMBL/GenBank/DDBJ databases">
        <authorList>
            <person name="de Groot N.N."/>
        </authorList>
    </citation>
    <scope>NUCLEOTIDE SEQUENCE [LARGE SCALE GENOMIC DNA]</scope>
    <source>
        <strain evidence="1 2">CGMCC 1.11030</strain>
    </source>
</reference>
<protein>
    <submittedName>
        <fullName evidence="1">Bacteriophage lambda head decoration protein D</fullName>
    </submittedName>
</protein>
<accession>A0A1I3HIA6</accession>
<gene>
    <name evidence="1" type="ORF">SAMN05216258_10614</name>
</gene>
<sequence>MATKTETAHAGEFIASEASGRRSRDVGTVLSGTPAIRAGEVLGRVTVDTTDIVAAAFAGNAGGTGAMTLADPAFAAGVKAGVYRVTCIEPATNAGKFEVVDPDGVAVGIATAGVAFDGVIKFTIADGATDFVAGEGFTVTVAAGALKWTVCDPDASDGSQVAAGVLYEAVDASGGDISGVVVVVRDAEVTKSLLSFQDGVDAGEKAAAYKQLAAVGIIVR</sequence>
<dbReference type="Proteomes" id="UP000199377">
    <property type="component" value="Unassembled WGS sequence"/>
</dbReference>
<dbReference type="Pfam" id="PF02924">
    <property type="entry name" value="HDPD"/>
    <property type="match status" value="2"/>
</dbReference>
<dbReference type="InterPro" id="IPR004195">
    <property type="entry name" value="Head_decoration_D"/>
</dbReference>
<keyword evidence="2" id="KW-1185">Reference proteome</keyword>
<dbReference type="AlphaFoldDB" id="A0A1I3HIA6"/>
<evidence type="ECO:0000313" key="1">
    <source>
        <dbReference type="EMBL" id="SFI35508.1"/>
    </source>
</evidence>
<dbReference type="RefSeq" id="WP_177236255.1">
    <property type="nucleotide sequence ID" value="NZ_FOQH01000006.1"/>
</dbReference>